<reference evidence="2" key="1">
    <citation type="journal article" date="2019" name="Plant Biotechnol. J.">
        <title>Genome sequencing of the Australian wild diploid species Gossypium australe highlights disease resistance and delayed gland morphogenesis.</title>
        <authorList>
            <person name="Cai Y."/>
            <person name="Cai X."/>
            <person name="Wang Q."/>
            <person name="Wang P."/>
            <person name="Zhang Y."/>
            <person name="Cai C."/>
            <person name="Xu Y."/>
            <person name="Wang K."/>
            <person name="Zhou Z."/>
            <person name="Wang C."/>
            <person name="Geng S."/>
            <person name="Li B."/>
            <person name="Dong Q."/>
            <person name="Hou Y."/>
            <person name="Wang H."/>
            <person name="Ai P."/>
            <person name="Liu Z."/>
            <person name="Yi F."/>
            <person name="Sun M."/>
            <person name="An G."/>
            <person name="Cheng J."/>
            <person name="Zhang Y."/>
            <person name="Shi Q."/>
            <person name="Xie Y."/>
            <person name="Shi X."/>
            <person name="Chang Y."/>
            <person name="Huang F."/>
            <person name="Chen Y."/>
            <person name="Hong S."/>
            <person name="Mi L."/>
            <person name="Sun Q."/>
            <person name="Zhang L."/>
            <person name="Zhou B."/>
            <person name="Peng R."/>
            <person name="Zhang X."/>
            <person name="Liu F."/>
        </authorList>
    </citation>
    <scope>NUCLEOTIDE SEQUENCE [LARGE SCALE GENOMIC DNA]</scope>
    <source>
        <strain evidence="2">cv. PA1801</strain>
    </source>
</reference>
<evidence type="ECO:0000313" key="1">
    <source>
        <dbReference type="EMBL" id="KAA3461816.1"/>
    </source>
</evidence>
<gene>
    <name evidence="1" type="ORF">EPI10_028362</name>
</gene>
<dbReference type="OrthoDB" id="29013at2759"/>
<dbReference type="EMBL" id="SMMG02000009">
    <property type="protein sequence ID" value="KAA3461816.1"/>
    <property type="molecule type" value="Genomic_DNA"/>
</dbReference>
<sequence length="71" mass="8381">MLEFDDIALFNIFYYLAIIVEDDKVKEFEVWYGLAALYSSLSHWKDVEVCVKKAREMKQYSAELVHTEGKI</sequence>
<dbReference type="PANTHER" id="PTHR44102:SF5">
    <property type="entry name" value="PROTEIN NPG1"/>
    <property type="match status" value="1"/>
</dbReference>
<evidence type="ECO:0000313" key="2">
    <source>
        <dbReference type="Proteomes" id="UP000325315"/>
    </source>
</evidence>
<keyword evidence="2" id="KW-1185">Reference proteome</keyword>
<organism evidence="1 2">
    <name type="scientific">Gossypium australe</name>
    <dbReference type="NCBI Taxonomy" id="47621"/>
    <lineage>
        <taxon>Eukaryota</taxon>
        <taxon>Viridiplantae</taxon>
        <taxon>Streptophyta</taxon>
        <taxon>Embryophyta</taxon>
        <taxon>Tracheophyta</taxon>
        <taxon>Spermatophyta</taxon>
        <taxon>Magnoliopsida</taxon>
        <taxon>eudicotyledons</taxon>
        <taxon>Gunneridae</taxon>
        <taxon>Pentapetalae</taxon>
        <taxon>rosids</taxon>
        <taxon>malvids</taxon>
        <taxon>Malvales</taxon>
        <taxon>Malvaceae</taxon>
        <taxon>Malvoideae</taxon>
        <taxon>Gossypium</taxon>
    </lineage>
</organism>
<name>A0A5B6UY78_9ROSI</name>
<protein>
    <submittedName>
        <fullName evidence="1">Tetratricopeptide repeat 7A</fullName>
    </submittedName>
</protein>
<dbReference type="PANTHER" id="PTHR44102">
    <property type="entry name" value="PROTEIN NPG1"/>
    <property type="match status" value="1"/>
</dbReference>
<dbReference type="InterPro" id="IPR043376">
    <property type="entry name" value="NPG1-like"/>
</dbReference>
<dbReference type="AlphaFoldDB" id="A0A5B6UY78"/>
<proteinExistence type="predicted"/>
<comment type="caution">
    <text evidence="1">The sequence shown here is derived from an EMBL/GenBank/DDBJ whole genome shotgun (WGS) entry which is preliminary data.</text>
</comment>
<dbReference type="Proteomes" id="UP000325315">
    <property type="component" value="Unassembled WGS sequence"/>
</dbReference>
<accession>A0A5B6UY78</accession>